<dbReference type="HOGENOM" id="CLU_017584_3_2_0"/>
<dbReference type="STRING" id="522772.Dacet_0150"/>
<evidence type="ECO:0000313" key="4">
    <source>
        <dbReference type="Proteomes" id="UP000002012"/>
    </source>
</evidence>
<dbReference type="InterPro" id="IPR004838">
    <property type="entry name" value="NHTrfase_class1_PyrdxlP-BS"/>
</dbReference>
<comment type="similarity">
    <text evidence="1">Belongs to the class-I pyridoxal-phosphate-dependent aminotransferase family.</text>
</comment>
<dbReference type="PANTHER" id="PTHR42885">
    <property type="entry name" value="HISTIDINOL-PHOSPHATE AMINOTRANSFERASE-RELATED"/>
    <property type="match status" value="1"/>
</dbReference>
<accession>D4H1X8</accession>
<keyword evidence="4" id="KW-1185">Reference proteome</keyword>
<dbReference type="PROSITE" id="PS00105">
    <property type="entry name" value="AA_TRANSFER_CLASS_1"/>
    <property type="match status" value="1"/>
</dbReference>
<dbReference type="KEGG" id="dap:Dacet_0150"/>
<dbReference type="Gene3D" id="3.40.640.10">
    <property type="entry name" value="Type I PLP-dependent aspartate aminotransferase-like (Major domain)"/>
    <property type="match status" value="1"/>
</dbReference>
<dbReference type="eggNOG" id="COG0079">
    <property type="taxonomic scope" value="Bacteria"/>
</dbReference>
<dbReference type="AlphaFoldDB" id="D4H1X8"/>
<evidence type="ECO:0000259" key="2">
    <source>
        <dbReference type="Pfam" id="PF00155"/>
    </source>
</evidence>
<dbReference type="InterPro" id="IPR015421">
    <property type="entry name" value="PyrdxlP-dep_Trfase_major"/>
</dbReference>
<dbReference type="PaxDb" id="522772-Dacet_0150"/>
<protein>
    <recommendedName>
        <fullName evidence="1">Aminotransferase</fullName>
        <ecNumber evidence="1">2.6.1.-</ecNumber>
    </recommendedName>
</protein>
<dbReference type="RefSeq" id="WP_013009503.1">
    <property type="nucleotide sequence ID" value="NC_013943.1"/>
</dbReference>
<evidence type="ECO:0000256" key="1">
    <source>
        <dbReference type="RuleBase" id="RU000481"/>
    </source>
</evidence>
<dbReference type="EMBL" id="CP001968">
    <property type="protein sequence ID" value="ADD66955.1"/>
    <property type="molecule type" value="Genomic_DNA"/>
</dbReference>
<gene>
    <name evidence="3" type="ordered locus">Dacet_0150</name>
</gene>
<keyword evidence="1 3" id="KW-0808">Transferase</keyword>
<comment type="cofactor">
    <cofactor evidence="1">
        <name>pyridoxal 5'-phosphate</name>
        <dbReference type="ChEBI" id="CHEBI:597326"/>
    </cofactor>
</comment>
<dbReference type="InterPro" id="IPR004839">
    <property type="entry name" value="Aminotransferase_I/II_large"/>
</dbReference>
<proteinExistence type="inferred from homology"/>
<feature type="domain" description="Aminotransferase class I/classII large" evidence="2">
    <location>
        <begin position="121"/>
        <end position="310"/>
    </location>
</feature>
<dbReference type="GO" id="GO:0030170">
    <property type="term" value="F:pyridoxal phosphate binding"/>
    <property type="evidence" value="ECO:0007669"/>
    <property type="project" value="InterPro"/>
</dbReference>
<dbReference type="EC" id="2.6.1.-" evidence="1"/>
<dbReference type="GO" id="GO:0008483">
    <property type="term" value="F:transaminase activity"/>
    <property type="evidence" value="ECO:0007669"/>
    <property type="project" value="UniProtKB-KW"/>
</dbReference>
<dbReference type="Proteomes" id="UP000002012">
    <property type="component" value="Chromosome"/>
</dbReference>
<organism evidence="3 4">
    <name type="scientific">Denitrovibrio acetiphilus (strain DSM 12809 / NBRC 114555 / N2460)</name>
    <dbReference type="NCBI Taxonomy" id="522772"/>
    <lineage>
        <taxon>Bacteria</taxon>
        <taxon>Pseudomonadati</taxon>
        <taxon>Deferribacterota</taxon>
        <taxon>Deferribacteres</taxon>
        <taxon>Deferribacterales</taxon>
        <taxon>Geovibrionaceae</taxon>
        <taxon>Denitrovibrio</taxon>
    </lineage>
</organism>
<evidence type="ECO:0000313" key="3">
    <source>
        <dbReference type="EMBL" id="ADD66955.1"/>
    </source>
</evidence>
<dbReference type="SUPFAM" id="SSF53383">
    <property type="entry name" value="PLP-dependent transferases"/>
    <property type="match status" value="1"/>
</dbReference>
<name>D4H1X8_DENA2</name>
<dbReference type="InParanoid" id="D4H1X8"/>
<dbReference type="InterPro" id="IPR015424">
    <property type="entry name" value="PyrdxlP-dep_Trfase"/>
</dbReference>
<reference evidence="3 4" key="1">
    <citation type="journal article" date="2010" name="Stand. Genomic Sci.">
        <title>Complete genome sequence of Denitrovibrio acetiphilus type strain (N2460).</title>
        <authorList>
            <person name="Kiss H."/>
            <person name="Lang E."/>
            <person name="Lapidus A."/>
            <person name="Copeland A."/>
            <person name="Nolan M."/>
            <person name="Glavina Del Rio T."/>
            <person name="Chen F."/>
            <person name="Lucas S."/>
            <person name="Tice H."/>
            <person name="Cheng J.F."/>
            <person name="Han C."/>
            <person name="Goodwin L."/>
            <person name="Pitluck S."/>
            <person name="Liolios K."/>
            <person name="Pati A."/>
            <person name="Ivanova N."/>
            <person name="Mavromatis K."/>
            <person name="Chen A."/>
            <person name="Palaniappan K."/>
            <person name="Land M."/>
            <person name="Hauser L."/>
            <person name="Chang Y.J."/>
            <person name="Jeffries C.D."/>
            <person name="Detter J.C."/>
            <person name="Brettin T."/>
            <person name="Spring S."/>
            <person name="Rohde M."/>
            <person name="Goker M."/>
            <person name="Woyke T."/>
            <person name="Bristow J."/>
            <person name="Eisen J.A."/>
            <person name="Markowitz V."/>
            <person name="Hugenholtz P."/>
            <person name="Kyrpides N.C."/>
            <person name="Klenk H.P."/>
        </authorList>
    </citation>
    <scope>NUCLEOTIDE SEQUENCE [LARGE SCALE GENOMIC DNA]</scope>
    <source>
        <strain evidence="4">DSM 12809 / NBRC 114555 / N2460</strain>
    </source>
</reference>
<keyword evidence="1 3" id="KW-0032">Aminotransferase</keyword>
<sequence length="323" mass="36442">MRQGEHGGDIHEVANYLGVPASDVYDYSSNVSPYPIDISVDKSALSRLPEPYSRTLAKAFAEKYGYDEKMVCITAGTTEAIDIICRIFAGKSACIKNPTYADYKKFCKNNKITVRNSLPVELYFICNPNNPTGQTCPREFLPTYFKTSPSTLFVIDESYMPFHIDEPMQTLMGEKLDNIAILRSFSKIYGLPGLRLGAVIANEKLIEKMKNQMSPWSVNSLAQSAGLELLDVDTAPIAKRLNDIKVQFLKELESIDFLEAVDSDVNYMMCKMKRGTSDELFRHCLNQRVLIRDCSNFEGLDNRHVRFAMADDMSPLLEALKSF</sequence>
<dbReference type="Pfam" id="PF00155">
    <property type="entry name" value="Aminotran_1_2"/>
    <property type="match status" value="2"/>
</dbReference>
<dbReference type="OrthoDB" id="9813612at2"/>
<dbReference type="CDD" id="cd00609">
    <property type="entry name" value="AAT_like"/>
    <property type="match status" value="1"/>
</dbReference>
<dbReference type="InterPro" id="IPR015422">
    <property type="entry name" value="PyrdxlP-dep_Trfase_small"/>
</dbReference>
<dbReference type="Gene3D" id="3.90.1150.10">
    <property type="entry name" value="Aspartate Aminotransferase, domain 1"/>
    <property type="match status" value="1"/>
</dbReference>
<feature type="domain" description="Aminotransferase class I/classII large" evidence="2">
    <location>
        <begin position="45"/>
        <end position="115"/>
    </location>
</feature>